<keyword evidence="2" id="KW-1185">Reference proteome</keyword>
<gene>
    <name evidence="1" type="ORF">HOLleu_09754</name>
</gene>
<accession>A0A9Q1CDX1</accession>
<reference evidence="1" key="1">
    <citation type="submission" date="2021-10" db="EMBL/GenBank/DDBJ databases">
        <title>Tropical sea cucumber genome reveals ecological adaptation and Cuvierian tubules defense mechanism.</title>
        <authorList>
            <person name="Chen T."/>
        </authorList>
    </citation>
    <scope>NUCLEOTIDE SEQUENCE</scope>
    <source>
        <strain evidence="1">Nanhai2018</strain>
        <tissue evidence="1">Muscle</tissue>
    </source>
</reference>
<name>A0A9Q1CDX1_HOLLE</name>
<organism evidence="1 2">
    <name type="scientific">Holothuria leucospilota</name>
    <name type="common">Black long sea cucumber</name>
    <name type="synonym">Mertensiothuria leucospilota</name>
    <dbReference type="NCBI Taxonomy" id="206669"/>
    <lineage>
        <taxon>Eukaryota</taxon>
        <taxon>Metazoa</taxon>
        <taxon>Echinodermata</taxon>
        <taxon>Eleutherozoa</taxon>
        <taxon>Echinozoa</taxon>
        <taxon>Holothuroidea</taxon>
        <taxon>Aspidochirotacea</taxon>
        <taxon>Aspidochirotida</taxon>
        <taxon>Holothuriidae</taxon>
        <taxon>Holothuria</taxon>
    </lineage>
</organism>
<proteinExistence type="predicted"/>
<evidence type="ECO:0000313" key="2">
    <source>
        <dbReference type="Proteomes" id="UP001152320"/>
    </source>
</evidence>
<dbReference type="AlphaFoldDB" id="A0A9Q1CDX1"/>
<dbReference type="Proteomes" id="UP001152320">
    <property type="component" value="Chromosome 4"/>
</dbReference>
<sequence>MVAAHTARRKKAFTTAEELILPSFVDMCQEILGGAAVTKRVRCGAVKQIQERAPHAKWTHCFFHRENMATKHMSPEFQRSSL</sequence>
<evidence type="ECO:0000313" key="1">
    <source>
        <dbReference type="EMBL" id="KAJ8042879.1"/>
    </source>
</evidence>
<comment type="caution">
    <text evidence="1">The sequence shown here is derived from an EMBL/GenBank/DDBJ whole genome shotgun (WGS) entry which is preliminary data.</text>
</comment>
<dbReference type="OrthoDB" id="6144063at2759"/>
<dbReference type="EMBL" id="JAIZAY010000004">
    <property type="protein sequence ID" value="KAJ8042879.1"/>
    <property type="molecule type" value="Genomic_DNA"/>
</dbReference>
<protein>
    <submittedName>
        <fullName evidence="1">Uncharacterized protein</fullName>
    </submittedName>
</protein>